<keyword evidence="2" id="KW-1185">Reference proteome</keyword>
<name>A0ABN9RJ88_9DINO</name>
<comment type="caution">
    <text evidence="1">The sequence shown here is derived from an EMBL/GenBank/DDBJ whole genome shotgun (WGS) entry which is preliminary data.</text>
</comment>
<dbReference type="Proteomes" id="UP001189429">
    <property type="component" value="Unassembled WGS sequence"/>
</dbReference>
<protein>
    <submittedName>
        <fullName evidence="1">Uncharacterized protein</fullName>
    </submittedName>
</protein>
<proteinExistence type="predicted"/>
<organism evidence="1 2">
    <name type="scientific">Prorocentrum cordatum</name>
    <dbReference type="NCBI Taxonomy" id="2364126"/>
    <lineage>
        <taxon>Eukaryota</taxon>
        <taxon>Sar</taxon>
        <taxon>Alveolata</taxon>
        <taxon>Dinophyceae</taxon>
        <taxon>Prorocentrales</taxon>
        <taxon>Prorocentraceae</taxon>
        <taxon>Prorocentrum</taxon>
    </lineage>
</organism>
<evidence type="ECO:0000313" key="1">
    <source>
        <dbReference type="EMBL" id="CAK0818006.1"/>
    </source>
</evidence>
<reference evidence="1" key="1">
    <citation type="submission" date="2023-10" db="EMBL/GenBank/DDBJ databases">
        <authorList>
            <person name="Chen Y."/>
            <person name="Shah S."/>
            <person name="Dougan E. K."/>
            <person name="Thang M."/>
            <person name="Chan C."/>
        </authorList>
    </citation>
    <scope>NUCLEOTIDE SEQUENCE [LARGE SCALE GENOMIC DNA]</scope>
</reference>
<gene>
    <name evidence="1" type="ORF">PCOR1329_LOCUS20398</name>
</gene>
<accession>A0ABN9RJ88</accession>
<sequence length="165" mass="18081">MWIEALKNGVHPTPCHQMLTELLGIHEQGALKDEDLAKYHDLLRVMLMHLHCRGFLEDGNGGVVMQAVAKVLLLSGQQLARPALALLRRGIKLVECHTEDVEDTSWIQLMMQLDILSRAETTLALPPPEGHSAGPRSERWLLEGPWGVPEGSDASLGVRLTATGG</sequence>
<dbReference type="EMBL" id="CAUYUJ010006620">
    <property type="protein sequence ID" value="CAK0818006.1"/>
    <property type="molecule type" value="Genomic_DNA"/>
</dbReference>
<evidence type="ECO:0000313" key="2">
    <source>
        <dbReference type="Proteomes" id="UP001189429"/>
    </source>
</evidence>